<accession>A0A1R3GS94</accession>
<feature type="compositionally biased region" description="Basic and acidic residues" evidence="1">
    <location>
        <begin position="179"/>
        <end position="191"/>
    </location>
</feature>
<sequence>MIVEEVETVPEIVENVATVAEKVSAQVAENLPDDSKLKKAAMVVEHVSEIMLADLRWRWCYHAHCYVERDVPTDVYRSLDVVWDSEGGGSSRRPLGPFASGITLPSYWEDAERWICSPVLGYGVSKNANYQFQCVPTDVYRSLDSVWDSEGGGSSRRHISASSLAPFASGITLPSNLEDAERGSHAGRDGDQPFLLQNDGDVPQSGIISGWPDLRNCEPRFQKAKLLELCILKLKHSYTHGTSEAASGFPANLESSKVEDNVRLMKVELRQISHKQFPLQYVRRLHQTDTIPALPMLVAVRFSCTIGRRVGAAKVDTKQESGRMKGSCVLSYSMKLTCVAQIRSSASAYSI</sequence>
<dbReference type="STRING" id="210143.A0A1R3GS94"/>
<proteinExistence type="predicted"/>
<comment type="caution">
    <text evidence="2">The sequence shown here is derived from an EMBL/GenBank/DDBJ whole genome shotgun (WGS) entry which is preliminary data.</text>
</comment>
<organism evidence="2 3">
    <name type="scientific">Corchorus capsularis</name>
    <name type="common">Jute</name>
    <dbReference type="NCBI Taxonomy" id="210143"/>
    <lineage>
        <taxon>Eukaryota</taxon>
        <taxon>Viridiplantae</taxon>
        <taxon>Streptophyta</taxon>
        <taxon>Embryophyta</taxon>
        <taxon>Tracheophyta</taxon>
        <taxon>Spermatophyta</taxon>
        <taxon>Magnoliopsida</taxon>
        <taxon>eudicotyledons</taxon>
        <taxon>Gunneridae</taxon>
        <taxon>Pentapetalae</taxon>
        <taxon>rosids</taxon>
        <taxon>malvids</taxon>
        <taxon>Malvales</taxon>
        <taxon>Malvaceae</taxon>
        <taxon>Grewioideae</taxon>
        <taxon>Apeibeae</taxon>
        <taxon>Corchorus</taxon>
    </lineage>
</organism>
<dbReference type="PANTHER" id="PTHR33735">
    <property type="entry name" value="EXPRESSED PROTEIN"/>
    <property type="match status" value="1"/>
</dbReference>
<name>A0A1R3GS94_COCAP</name>
<evidence type="ECO:0000313" key="2">
    <source>
        <dbReference type="EMBL" id="OMO60931.1"/>
    </source>
</evidence>
<dbReference type="OrthoDB" id="10600693at2759"/>
<keyword evidence="3" id="KW-1185">Reference proteome</keyword>
<dbReference type="Gramene" id="OMO60931">
    <property type="protein sequence ID" value="OMO60931"/>
    <property type="gene ID" value="CCACVL1_23799"/>
</dbReference>
<protein>
    <submittedName>
        <fullName evidence="2">Putative DNA binding protein</fullName>
    </submittedName>
</protein>
<reference evidence="2 3" key="1">
    <citation type="submission" date="2013-09" db="EMBL/GenBank/DDBJ databases">
        <title>Corchorus capsularis genome sequencing.</title>
        <authorList>
            <person name="Alam M."/>
            <person name="Haque M.S."/>
            <person name="Islam M.S."/>
            <person name="Emdad E.M."/>
            <person name="Islam M.M."/>
            <person name="Ahmed B."/>
            <person name="Halim A."/>
            <person name="Hossen Q.M.M."/>
            <person name="Hossain M.Z."/>
            <person name="Ahmed R."/>
            <person name="Khan M.M."/>
            <person name="Islam R."/>
            <person name="Rashid M.M."/>
            <person name="Khan S.A."/>
            <person name="Rahman M.S."/>
            <person name="Alam M."/>
        </authorList>
    </citation>
    <scope>NUCLEOTIDE SEQUENCE [LARGE SCALE GENOMIC DNA]</scope>
    <source>
        <strain evidence="3">cv. CVL-1</strain>
        <tissue evidence="2">Whole seedling</tissue>
    </source>
</reference>
<dbReference type="Proteomes" id="UP000188268">
    <property type="component" value="Unassembled WGS sequence"/>
</dbReference>
<evidence type="ECO:0000313" key="3">
    <source>
        <dbReference type="Proteomes" id="UP000188268"/>
    </source>
</evidence>
<dbReference type="PANTHER" id="PTHR33735:SF10">
    <property type="entry name" value="EXPRESSED PROTEIN"/>
    <property type="match status" value="1"/>
</dbReference>
<evidence type="ECO:0000256" key="1">
    <source>
        <dbReference type="SAM" id="MobiDB-lite"/>
    </source>
</evidence>
<gene>
    <name evidence="2" type="ORF">CCACVL1_23799</name>
</gene>
<feature type="region of interest" description="Disordered" evidence="1">
    <location>
        <begin position="178"/>
        <end position="201"/>
    </location>
</feature>
<dbReference type="AlphaFoldDB" id="A0A1R3GS94"/>
<dbReference type="EMBL" id="AWWV01013621">
    <property type="protein sequence ID" value="OMO60931.1"/>
    <property type="molecule type" value="Genomic_DNA"/>
</dbReference>